<protein>
    <submittedName>
        <fullName evidence="5">ABC-type molybdate transport system, ATPase component</fullName>
    </submittedName>
    <submittedName>
        <fullName evidence="4">Molybdate ABC transporter ATP-binding protein</fullName>
    </submittedName>
</protein>
<evidence type="ECO:0000313" key="6">
    <source>
        <dbReference type="Proteomes" id="UP000253740"/>
    </source>
</evidence>
<reference evidence="4" key="1">
    <citation type="submission" date="2015-03" db="EMBL/GenBank/DDBJ databases">
        <title>Draft genome sequence of Mizugakiibacter sediminis skMP5.</title>
        <authorList>
            <person name="Watanabe T."/>
            <person name="Kojima H."/>
            <person name="Fukui M."/>
        </authorList>
    </citation>
    <scope>NUCLEOTIDE SEQUENCE</scope>
    <source>
        <strain evidence="4">SkMP5</strain>
    </source>
</reference>
<dbReference type="PROSITE" id="PS50893">
    <property type="entry name" value="ABC_TRANSPORTER_2"/>
    <property type="match status" value="1"/>
</dbReference>
<dbReference type="EMBL" id="DF970188">
    <property type="protein sequence ID" value="GAP66101.1"/>
    <property type="molecule type" value="Genomic_DNA"/>
</dbReference>
<dbReference type="PANTHER" id="PTHR43514:SF4">
    <property type="entry name" value="ABC TRANSPORTER I FAMILY MEMBER 10"/>
    <property type="match status" value="1"/>
</dbReference>
<dbReference type="OrthoDB" id="9802264at2"/>
<dbReference type="HOGENOM" id="CLU_000604_1_22_6"/>
<dbReference type="PANTHER" id="PTHR43514">
    <property type="entry name" value="ABC TRANSPORTER I FAMILY MEMBER 10"/>
    <property type="match status" value="1"/>
</dbReference>
<dbReference type="PROSITE" id="PS00211">
    <property type="entry name" value="ABC_TRANSPORTER_1"/>
    <property type="match status" value="1"/>
</dbReference>
<gene>
    <name evidence="4" type="ORF">MBSD_1317</name>
    <name evidence="5" type="ORF">MBSD_n1403</name>
</gene>
<evidence type="ECO:0000256" key="1">
    <source>
        <dbReference type="ARBA" id="ARBA00022741"/>
    </source>
</evidence>
<dbReference type="Proteomes" id="UP000253740">
    <property type="component" value="Unassembled WGS sequence"/>
</dbReference>
<evidence type="ECO:0000313" key="5">
    <source>
        <dbReference type="EMBL" id="GAP66101.1"/>
    </source>
</evidence>
<name>A0A0K8QN03_9GAMM</name>
<dbReference type="GO" id="GO:0005524">
    <property type="term" value="F:ATP binding"/>
    <property type="evidence" value="ECO:0007669"/>
    <property type="project" value="UniProtKB-KW"/>
</dbReference>
<keyword evidence="2 4" id="KW-0067">ATP-binding</keyword>
<dbReference type="InterPro" id="IPR050334">
    <property type="entry name" value="Molybdenum_import_ModC"/>
</dbReference>
<accession>A0A0K8QN03</accession>
<reference evidence="5" key="2">
    <citation type="submission" date="2015-08" db="EMBL/GenBank/DDBJ databases">
        <title>Complete DNA Sequence of Pseudomonas syringae pv. actinidiae, the Causal Agent of Kiwifruit Canker Disease.</title>
        <authorList>
            <person name="Rikkerink E.H.A."/>
            <person name="Fineran P.C."/>
        </authorList>
    </citation>
    <scope>NUCLEOTIDE SEQUENCE</scope>
    <source>
        <strain evidence="5">SkMP5</strain>
    </source>
</reference>
<dbReference type="GO" id="GO:0016887">
    <property type="term" value="F:ATP hydrolysis activity"/>
    <property type="evidence" value="ECO:0007669"/>
    <property type="project" value="InterPro"/>
</dbReference>
<keyword evidence="6" id="KW-1185">Reference proteome</keyword>
<dbReference type="STRING" id="1475481.GCA_000953855_01423"/>
<dbReference type="AlphaFoldDB" id="A0A0K8QN03"/>
<dbReference type="InterPro" id="IPR017871">
    <property type="entry name" value="ABC_transporter-like_CS"/>
</dbReference>
<dbReference type="SUPFAM" id="SSF52540">
    <property type="entry name" value="P-loop containing nucleoside triphosphate hydrolases"/>
    <property type="match status" value="1"/>
</dbReference>
<dbReference type="InterPro" id="IPR027417">
    <property type="entry name" value="P-loop_NTPase"/>
</dbReference>
<organism evidence="5">
    <name type="scientific">Mizugakiibacter sediminis</name>
    <dbReference type="NCBI Taxonomy" id="1475481"/>
    <lineage>
        <taxon>Bacteria</taxon>
        <taxon>Pseudomonadati</taxon>
        <taxon>Pseudomonadota</taxon>
        <taxon>Gammaproteobacteria</taxon>
        <taxon>Lysobacterales</taxon>
        <taxon>Rhodanobacteraceae</taxon>
        <taxon>Mizugakiibacter</taxon>
    </lineage>
</organism>
<evidence type="ECO:0000259" key="3">
    <source>
        <dbReference type="PROSITE" id="PS50893"/>
    </source>
</evidence>
<dbReference type="SMART" id="SM00382">
    <property type="entry name" value="AAA"/>
    <property type="match status" value="1"/>
</dbReference>
<evidence type="ECO:0000313" key="4">
    <source>
        <dbReference type="EMBL" id="GAN44782.1"/>
    </source>
</evidence>
<sequence length="228" mass="24089">MIDIDIALARDGFALETAIASRARALALFGPSGSGKTTLLHALAGLIAPARGRIALDGHVLFDRAAGIDLPPAARGLGVVFQDLRLFPHLSVRDNLLYGARHARARSRVAEFDAVIALLGLGALLARRPESLSGGEARRVAIGRALLAQPVALLLDEPLSGLHREARAEVLHYLAGLKRELRVPTLLVSHQADEVTALAEEVALIEDGRILATLPAAAFRARFAAVPG</sequence>
<dbReference type="InterPro" id="IPR003593">
    <property type="entry name" value="AAA+_ATPase"/>
</dbReference>
<evidence type="ECO:0000256" key="2">
    <source>
        <dbReference type="ARBA" id="ARBA00022840"/>
    </source>
</evidence>
<dbReference type="InterPro" id="IPR003439">
    <property type="entry name" value="ABC_transporter-like_ATP-bd"/>
</dbReference>
<dbReference type="EMBL" id="DF952378">
    <property type="protein sequence ID" value="GAN44782.1"/>
    <property type="molecule type" value="Genomic_DNA"/>
</dbReference>
<dbReference type="Pfam" id="PF00005">
    <property type="entry name" value="ABC_tran"/>
    <property type="match status" value="1"/>
</dbReference>
<feature type="domain" description="ABC transporter" evidence="3">
    <location>
        <begin position="1"/>
        <end position="224"/>
    </location>
</feature>
<proteinExistence type="predicted"/>
<dbReference type="Gene3D" id="3.40.50.300">
    <property type="entry name" value="P-loop containing nucleotide triphosphate hydrolases"/>
    <property type="match status" value="1"/>
</dbReference>
<keyword evidence="1" id="KW-0547">Nucleotide-binding</keyword>